<gene>
    <name evidence="2" type="ORF">ACFFX0_07630</name>
</gene>
<evidence type="ECO:0000313" key="2">
    <source>
        <dbReference type="EMBL" id="MFB9071068.1"/>
    </source>
</evidence>
<feature type="region of interest" description="Disordered" evidence="1">
    <location>
        <begin position="1"/>
        <end position="43"/>
    </location>
</feature>
<organism evidence="2 3">
    <name type="scientific">Citricoccus parietis</name>
    <dbReference type="NCBI Taxonomy" id="592307"/>
    <lineage>
        <taxon>Bacteria</taxon>
        <taxon>Bacillati</taxon>
        <taxon>Actinomycetota</taxon>
        <taxon>Actinomycetes</taxon>
        <taxon>Micrococcales</taxon>
        <taxon>Micrococcaceae</taxon>
        <taxon>Citricoccus</taxon>
    </lineage>
</organism>
<reference evidence="2 3" key="1">
    <citation type="submission" date="2024-09" db="EMBL/GenBank/DDBJ databases">
        <authorList>
            <person name="Sun Q."/>
            <person name="Mori K."/>
        </authorList>
    </citation>
    <scope>NUCLEOTIDE SEQUENCE [LARGE SCALE GENOMIC DNA]</scope>
    <source>
        <strain evidence="2 3">CCM 7609</strain>
    </source>
</reference>
<evidence type="ECO:0000313" key="3">
    <source>
        <dbReference type="Proteomes" id="UP001589575"/>
    </source>
</evidence>
<keyword evidence="3" id="KW-1185">Reference proteome</keyword>
<evidence type="ECO:0000256" key="1">
    <source>
        <dbReference type="SAM" id="MobiDB-lite"/>
    </source>
</evidence>
<dbReference type="Proteomes" id="UP001589575">
    <property type="component" value="Unassembled WGS sequence"/>
</dbReference>
<protein>
    <submittedName>
        <fullName evidence="2">Uncharacterized protein</fullName>
    </submittedName>
</protein>
<sequence length="43" mass="4346">MDPVGCRAGSSSPRCESWSAGNGGSPNGSTARSGSSWQNVRTC</sequence>
<proteinExistence type="predicted"/>
<name>A0ABV5FXX0_9MICC</name>
<accession>A0ABV5FXX0</accession>
<comment type="caution">
    <text evidence="2">The sequence shown here is derived from an EMBL/GenBank/DDBJ whole genome shotgun (WGS) entry which is preliminary data.</text>
</comment>
<feature type="compositionally biased region" description="Polar residues" evidence="1">
    <location>
        <begin position="27"/>
        <end position="43"/>
    </location>
</feature>
<dbReference type="EMBL" id="JBHMFI010000001">
    <property type="protein sequence ID" value="MFB9071068.1"/>
    <property type="molecule type" value="Genomic_DNA"/>
</dbReference>